<feature type="signal peptide" evidence="6">
    <location>
        <begin position="1"/>
        <end position="21"/>
    </location>
</feature>
<dbReference type="Pfam" id="PF00578">
    <property type="entry name" value="AhpC-TSA"/>
    <property type="match status" value="1"/>
</dbReference>
<evidence type="ECO:0000313" key="8">
    <source>
        <dbReference type="EMBL" id="MBA8805300.1"/>
    </source>
</evidence>
<comment type="subcellular location">
    <subcellularLocation>
        <location evidence="1">Cell envelope</location>
    </subcellularLocation>
</comment>
<dbReference type="InterPro" id="IPR013766">
    <property type="entry name" value="Thioredoxin_domain"/>
</dbReference>
<keyword evidence="2" id="KW-0201">Cytochrome c-type biogenesis</keyword>
<gene>
    <name evidence="8" type="ORF">FB382_003591</name>
</gene>
<dbReference type="GO" id="GO:0016209">
    <property type="term" value="F:antioxidant activity"/>
    <property type="evidence" value="ECO:0007669"/>
    <property type="project" value="InterPro"/>
</dbReference>
<dbReference type="PROSITE" id="PS51352">
    <property type="entry name" value="THIOREDOXIN_2"/>
    <property type="match status" value="1"/>
</dbReference>
<dbReference type="GO" id="GO:0030313">
    <property type="term" value="C:cell envelope"/>
    <property type="evidence" value="ECO:0007669"/>
    <property type="project" value="UniProtKB-SubCell"/>
</dbReference>
<evidence type="ECO:0000256" key="6">
    <source>
        <dbReference type="SAM" id="SignalP"/>
    </source>
</evidence>
<dbReference type="InterPro" id="IPR036249">
    <property type="entry name" value="Thioredoxin-like_sf"/>
</dbReference>
<accession>A0A7W3J2V8</accession>
<dbReference type="GO" id="GO:0017004">
    <property type="term" value="P:cytochrome complex assembly"/>
    <property type="evidence" value="ECO:0007669"/>
    <property type="project" value="UniProtKB-KW"/>
</dbReference>
<dbReference type="PROSITE" id="PS51257">
    <property type="entry name" value="PROKAR_LIPOPROTEIN"/>
    <property type="match status" value="1"/>
</dbReference>
<keyword evidence="5" id="KW-0676">Redox-active center</keyword>
<keyword evidence="3" id="KW-0735">Signal-anchor</keyword>
<name>A0A7W3J2V8_9ACTN</name>
<sequence length="208" mass="21336">MRRSLTALVSVLMVAGLVVLAGCTAPEKATTSPSASSVDVDTPTLRDMRRAAGVEPCADGGATAVDGGLPALTLPCLGGGPDVDLSSLKGPLVVNLWQAFCGPCREEMPALQAFYADHGDQVGVVGIDYQDVQPEAALQLVKKTGVTYPLVADPGGDLNGNGAFPRVRGLPYLAFVDADGSLAWVGAGGVSSEQELVDLVHEHLGIDL</sequence>
<dbReference type="RefSeq" id="WP_182541061.1">
    <property type="nucleotide sequence ID" value="NZ_JACGXA010000001.1"/>
</dbReference>
<keyword evidence="9" id="KW-1185">Reference proteome</keyword>
<dbReference type="EMBL" id="JACGXA010000001">
    <property type="protein sequence ID" value="MBA8805300.1"/>
    <property type="molecule type" value="Genomic_DNA"/>
</dbReference>
<comment type="caution">
    <text evidence="8">The sequence shown here is derived from an EMBL/GenBank/DDBJ whole genome shotgun (WGS) entry which is preliminary data.</text>
</comment>
<organism evidence="8 9">
    <name type="scientific">Nocardioides ginsengisegetis</name>
    <dbReference type="NCBI Taxonomy" id="661491"/>
    <lineage>
        <taxon>Bacteria</taxon>
        <taxon>Bacillati</taxon>
        <taxon>Actinomycetota</taxon>
        <taxon>Actinomycetes</taxon>
        <taxon>Propionibacteriales</taxon>
        <taxon>Nocardioidaceae</taxon>
        <taxon>Nocardioides</taxon>
    </lineage>
</organism>
<feature type="chain" id="PRO_5039467102" evidence="6">
    <location>
        <begin position="22"/>
        <end position="208"/>
    </location>
</feature>
<dbReference type="Proteomes" id="UP000580910">
    <property type="component" value="Unassembled WGS sequence"/>
</dbReference>
<evidence type="ECO:0000259" key="7">
    <source>
        <dbReference type="PROSITE" id="PS51352"/>
    </source>
</evidence>
<dbReference type="PANTHER" id="PTHR42852:SF6">
    <property type="entry name" value="THIOL:DISULFIDE INTERCHANGE PROTEIN DSBE"/>
    <property type="match status" value="1"/>
</dbReference>
<evidence type="ECO:0000313" key="9">
    <source>
        <dbReference type="Proteomes" id="UP000580910"/>
    </source>
</evidence>
<evidence type="ECO:0000256" key="5">
    <source>
        <dbReference type="ARBA" id="ARBA00023284"/>
    </source>
</evidence>
<dbReference type="Gene3D" id="3.40.30.10">
    <property type="entry name" value="Glutaredoxin"/>
    <property type="match status" value="1"/>
</dbReference>
<dbReference type="GO" id="GO:0016491">
    <property type="term" value="F:oxidoreductase activity"/>
    <property type="evidence" value="ECO:0007669"/>
    <property type="project" value="InterPro"/>
</dbReference>
<keyword evidence="6" id="KW-0732">Signal</keyword>
<dbReference type="InterPro" id="IPR050553">
    <property type="entry name" value="Thioredoxin_ResA/DsbE_sf"/>
</dbReference>
<dbReference type="PROSITE" id="PS00194">
    <property type="entry name" value="THIOREDOXIN_1"/>
    <property type="match status" value="1"/>
</dbReference>
<dbReference type="PANTHER" id="PTHR42852">
    <property type="entry name" value="THIOL:DISULFIDE INTERCHANGE PROTEIN DSBE"/>
    <property type="match status" value="1"/>
</dbReference>
<protein>
    <submittedName>
        <fullName evidence="8">Thiol-disulfide isomerase/thioredoxin</fullName>
    </submittedName>
</protein>
<evidence type="ECO:0000256" key="3">
    <source>
        <dbReference type="ARBA" id="ARBA00022968"/>
    </source>
</evidence>
<keyword evidence="4" id="KW-1015">Disulfide bond</keyword>
<dbReference type="AlphaFoldDB" id="A0A7W3J2V8"/>
<keyword evidence="8" id="KW-0413">Isomerase</keyword>
<dbReference type="GO" id="GO:0016853">
    <property type="term" value="F:isomerase activity"/>
    <property type="evidence" value="ECO:0007669"/>
    <property type="project" value="UniProtKB-KW"/>
</dbReference>
<evidence type="ECO:0000256" key="2">
    <source>
        <dbReference type="ARBA" id="ARBA00022748"/>
    </source>
</evidence>
<reference evidence="8 9" key="1">
    <citation type="submission" date="2020-07" db="EMBL/GenBank/DDBJ databases">
        <title>Sequencing the genomes of 1000 actinobacteria strains.</title>
        <authorList>
            <person name="Klenk H.-P."/>
        </authorList>
    </citation>
    <scope>NUCLEOTIDE SEQUENCE [LARGE SCALE GENOMIC DNA]</scope>
    <source>
        <strain evidence="8 9">DSM 21349</strain>
    </source>
</reference>
<dbReference type="CDD" id="cd02966">
    <property type="entry name" value="TlpA_like_family"/>
    <property type="match status" value="1"/>
</dbReference>
<dbReference type="InterPro" id="IPR017937">
    <property type="entry name" value="Thioredoxin_CS"/>
</dbReference>
<feature type="domain" description="Thioredoxin" evidence="7">
    <location>
        <begin position="63"/>
        <end position="205"/>
    </location>
</feature>
<evidence type="ECO:0000256" key="1">
    <source>
        <dbReference type="ARBA" id="ARBA00004196"/>
    </source>
</evidence>
<dbReference type="SUPFAM" id="SSF52833">
    <property type="entry name" value="Thioredoxin-like"/>
    <property type="match status" value="1"/>
</dbReference>
<keyword evidence="3" id="KW-0812">Transmembrane</keyword>
<dbReference type="InterPro" id="IPR000866">
    <property type="entry name" value="AhpC/TSA"/>
</dbReference>
<evidence type="ECO:0000256" key="4">
    <source>
        <dbReference type="ARBA" id="ARBA00023157"/>
    </source>
</evidence>
<proteinExistence type="predicted"/>